<proteinExistence type="predicted"/>
<dbReference type="GO" id="GO:0033314">
    <property type="term" value="P:mitotic DNA replication checkpoint signaling"/>
    <property type="evidence" value="ECO:0007669"/>
    <property type="project" value="TreeGrafter"/>
</dbReference>
<sequence>MLVTTTAIYGGELERIKTDLHQHGVAYAAELTTATNVLIAGRSEGDKYRVARERGIPCVTSAWVRLGRCDRGRVREFQLGRSLRGLELCSTSLSSEERGFVRRVCARHQAAYEPSLTRGCAMLVVPNGNFVASGSEKLRFANKNHIEVVSFDGFKERYGFAVELHSHLVPGARQPSSFGSSASEVVVYCSPALLITERISSLLNEVGVRHTPVLTSCTTHVLVLGQTEEVFAPRPNLEFVSVAWLEECATRRKHVDVAPYRMPILLRPIITFTGVPREERMTISAALEEKGLTYIVQGDFVLGGGVADGGSGQRNTTHLVVGRSALLRSPKVAALSFRMHLLRRKECFLVHVGWLHRSLEVGGWVDPAQFSLVVPHVSAFRRARRKMPASSAAAEDDSGMVGGFTCSKRALLQCPSVAEPQDETLSSHSLASLIEGLEAKASDRGRAPAAPPVAAAATLPPTKLLSQEGTERHPGAGARLSPSTAPFRLHGKRTVLPAESQVIVYNRSEFDRQRKVTRQQQHCVLPGRERTRDVGAPSAAEGAVYVSAETPSGSSGRLCCIMLAKSLTHLEENFERLQALGCTLATTLEECTHYVTGKPSRTEFFLSTVAAGKWVLAPSFLEETLREGRIVSEEAHEWCPEIARAALLRSSVVELVRACRLQRKRTVRSFASWRVALCCTTESRTESFARVLRSGGCCVVRPYSPPQLLSTLRSNAEALRELNLVLSDEDVWEPSQLDAVAARLPVHKLEYVAHCLCVEVPEPDLYRLQSGSGHVRRRLNVT</sequence>
<gene>
    <name evidence="4" type="ORF">Tco025E_08924</name>
</gene>
<dbReference type="AlphaFoldDB" id="A0A422N2X2"/>
<dbReference type="PROSITE" id="PS50172">
    <property type="entry name" value="BRCT"/>
    <property type="match status" value="2"/>
</dbReference>
<dbReference type="SUPFAM" id="SSF52113">
    <property type="entry name" value="BRCT domain"/>
    <property type="match status" value="4"/>
</dbReference>
<feature type="compositionally biased region" description="Low complexity" evidence="2">
    <location>
        <begin position="452"/>
        <end position="461"/>
    </location>
</feature>
<evidence type="ECO:0000259" key="3">
    <source>
        <dbReference type="PROSITE" id="PS50172"/>
    </source>
</evidence>
<feature type="domain" description="BRCT" evidence="3">
    <location>
        <begin position="197"/>
        <end position="262"/>
    </location>
</feature>
<dbReference type="RefSeq" id="XP_029224111.1">
    <property type="nucleotide sequence ID" value="XM_029375755.1"/>
</dbReference>
<dbReference type="Proteomes" id="UP000284403">
    <property type="component" value="Unassembled WGS sequence"/>
</dbReference>
<dbReference type="Pfam" id="PF16770">
    <property type="entry name" value="RTT107_BRCT_5"/>
    <property type="match status" value="1"/>
</dbReference>
<dbReference type="PANTHER" id="PTHR13561">
    <property type="entry name" value="DNA REPLICATION REGULATOR DPB11-RELATED"/>
    <property type="match status" value="1"/>
</dbReference>
<evidence type="ECO:0000313" key="4">
    <source>
        <dbReference type="EMBL" id="RNE99794.1"/>
    </source>
</evidence>
<name>A0A422N2X2_9TRYP</name>
<keyword evidence="1" id="KW-0677">Repeat</keyword>
<dbReference type="GO" id="GO:0007095">
    <property type="term" value="P:mitotic G2 DNA damage checkpoint signaling"/>
    <property type="evidence" value="ECO:0007669"/>
    <property type="project" value="TreeGrafter"/>
</dbReference>
<evidence type="ECO:0000256" key="1">
    <source>
        <dbReference type="ARBA" id="ARBA00022737"/>
    </source>
</evidence>
<evidence type="ECO:0000256" key="2">
    <source>
        <dbReference type="SAM" id="MobiDB-lite"/>
    </source>
</evidence>
<dbReference type="GeneID" id="40322535"/>
<reference evidence="4 5" key="1">
    <citation type="journal article" date="2018" name="BMC Genomics">
        <title>Genomic comparison of Trypanosoma conorhini and Trypanosoma rangeli to Trypanosoma cruzi strains of high and low virulence.</title>
        <authorList>
            <person name="Bradwell K.R."/>
            <person name="Koparde V.N."/>
            <person name="Matveyev A.V."/>
            <person name="Serrano M.G."/>
            <person name="Alves J.M."/>
            <person name="Parikh H."/>
            <person name="Huang B."/>
            <person name="Lee V."/>
            <person name="Espinosa-Alvarez O."/>
            <person name="Ortiz P.A."/>
            <person name="Costa-Martins A.G."/>
            <person name="Teixeira M.M."/>
            <person name="Buck G.A."/>
        </authorList>
    </citation>
    <scope>NUCLEOTIDE SEQUENCE [LARGE SCALE GENOMIC DNA]</scope>
    <source>
        <strain evidence="4 5">025E</strain>
    </source>
</reference>
<comment type="caution">
    <text evidence="4">The sequence shown here is derived from an EMBL/GenBank/DDBJ whole genome shotgun (WGS) entry which is preliminary data.</text>
</comment>
<dbReference type="GO" id="GO:0016853">
    <property type="term" value="F:isomerase activity"/>
    <property type="evidence" value="ECO:0007669"/>
    <property type="project" value="UniProtKB-KW"/>
</dbReference>
<keyword evidence="4" id="KW-0413">Isomerase</keyword>
<dbReference type="InterPro" id="IPR001357">
    <property type="entry name" value="BRCT_dom"/>
</dbReference>
<dbReference type="InterPro" id="IPR036420">
    <property type="entry name" value="BRCT_dom_sf"/>
</dbReference>
<dbReference type="Pfam" id="PF12738">
    <property type="entry name" value="PTCB-BRCT"/>
    <property type="match status" value="1"/>
</dbReference>
<dbReference type="GO" id="GO:0006270">
    <property type="term" value="P:DNA replication initiation"/>
    <property type="evidence" value="ECO:0007669"/>
    <property type="project" value="TreeGrafter"/>
</dbReference>
<protein>
    <submittedName>
        <fullName evidence="4">Topoisomerase (DNA) II binding protein 1</fullName>
    </submittedName>
</protein>
<evidence type="ECO:0000313" key="5">
    <source>
        <dbReference type="Proteomes" id="UP000284403"/>
    </source>
</evidence>
<feature type="domain" description="BRCT" evidence="3">
    <location>
        <begin position="1"/>
        <end position="64"/>
    </location>
</feature>
<dbReference type="SMART" id="SM00292">
    <property type="entry name" value="BRCT"/>
    <property type="match status" value="4"/>
</dbReference>
<dbReference type="CDD" id="cd17738">
    <property type="entry name" value="BRCT_TopBP1_rpt7"/>
    <property type="match status" value="1"/>
</dbReference>
<dbReference type="OrthoDB" id="273147at2759"/>
<accession>A0A422N2X2</accession>
<organism evidence="4 5">
    <name type="scientific">Trypanosoma conorhini</name>
    <dbReference type="NCBI Taxonomy" id="83891"/>
    <lineage>
        <taxon>Eukaryota</taxon>
        <taxon>Discoba</taxon>
        <taxon>Euglenozoa</taxon>
        <taxon>Kinetoplastea</taxon>
        <taxon>Metakinetoplastina</taxon>
        <taxon>Trypanosomatida</taxon>
        <taxon>Trypanosomatidae</taxon>
        <taxon>Trypanosoma</taxon>
    </lineage>
</organism>
<dbReference type="EMBL" id="MKKU01000929">
    <property type="protein sequence ID" value="RNE99794.1"/>
    <property type="molecule type" value="Genomic_DNA"/>
</dbReference>
<dbReference type="Gene3D" id="3.40.50.10190">
    <property type="entry name" value="BRCT domain"/>
    <property type="match status" value="6"/>
</dbReference>
<feature type="region of interest" description="Disordered" evidence="2">
    <location>
        <begin position="442"/>
        <end position="485"/>
    </location>
</feature>
<dbReference type="PANTHER" id="PTHR13561:SF20">
    <property type="entry name" value="DNA TOPOISOMERASE 2-BINDING PROTEIN 1"/>
    <property type="match status" value="1"/>
</dbReference>
<keyword evidence="5" id="KW-1185">Reference proteome</keyword>